<gene>
    <name evidence="7" type="ORF">LFA_0579</name>
</gene>
<accession>A0A098G0P4</accession>
<feature type="domain" description="LysM" evidence="6">
    <location>
        <begin position="3084"/>
        <end position="3138"/>
    </location>
</feature>
<evidence type="ECO:0000256" key="2">
    <source>
        <dbReference type="ARBA" id="ARBA00022638"/>
    </source>
</evidence>
<dbReference type="STRING" id="1212491.LFA_0579"/>
<dbReference type="Pfam" id="PF05593">
    <property type="entry name" value="RHS_repeat"/>
    <property type="match status" value="4"/>
</dbReference>
<dbReference type="SUPFAM" id="SSF69304">
    <property type="entry name" value="Tricorn protease N-terminal domain"/>
    <property type="match status" value="1"/>
</dbReference>
<keyword evidence="5" id="KW-0812">Transmembrane</keyword>
<dbReference type="InterPro" id="IPR036779">
    <property type="entry name" value="LysM_dom_sf"/>
</dbReference>
<dbReference type="Gene3D" id="2.180.10.10">
    <property type="entry name" value="RHS repeat-associated core"/>
    <property type="match status" value="10"/>
</dbReference>
<dbReference type="InterPro" id="IPR023347">
    <property type="entry name" value="Lysozyme_dom_sf"/>
</dbReference>
<dbReference type="InterPro" id="IPR050708">
    <property type="entry name" value="T6SS_VgrG/RHS"/>
</dbReference>
<dbReference type="Pfam" id="PF01476">
    <property type="entry name" value="LysM"/>
    <property type="match status" value="1"/>
</dbReference>
<name>A0A098G0P4_9GAMM</name>
<keyword evidence="3" id="KW-0677">Repeat</keyword>
<dbReference type="Pfam" id="PF25023">
    <property type="entry name" value="TEN_YD-shell"/>
    <property type="match status" value="3"/>
</dbReference>
<dbReference type="KEGG" id="lfa:LFA_0579"/>
<dbReference type="InterPro" id="IPR031922">
    <property type="entry name" value="Pesticin_C"/>
</dbReference>
<keyword evidence="8" id="KW-1185">Reference proteome</keyword>
<sequence length="3787" mass="425232">MTQIFTGEGLGLQGSSLGLGAYGPKGAAALGQGGESVYVNAANGNLVLRQSDGFLADIGFGLDLFQTYNSRGEGASSWRFNLQSQLEVNGEINTVGSSVTRIAEDGHRSVFFYDANKQTYIPQEGGTARLTFNQNGWVYREGSQKTAFHYSQQGQLVEIRDLDGHSVSFNYQNNQLISILDSSGKQKITWSFHNGLLQDVTTTSDGLIIHHLHYEYDEQQRLQKVSRDLGQGKTFWIAYDYAGDSNGISDIRQSDGTTLHIDYDAQGRVKKLVDGEGRVSTYDYQSGATTVTDGLGESWTYYYDDKNRLTAVDGPEQYRIRYYYEGTRLSSMVQGNQVWRFRYNDEGDCIYIEEPSGQITQRIYDAAHRLISETHYQNFDGAHHPINPQTIRYIYDERGHLLFTIASDGTVTERRYDDQGQLISSRCYLRAGYDLSNLPSDELVSREALHSWIAKQNPQEISLIDYRYDWRGQLIEEIHYGQVNATGHGSVLGALTTRSRYDAAGRLVEKSIPIDGGWSITQYIYDDLGRLIQTVDNQHHSQRIEYDDEHQRIIETDVNGLQTIRLYDRSGLLLAVTRLDNSHAYGTTTYRYDAAGRLIAQTGVDGLTTYTFYDQQGRVQAQVNTSGHLTEYLYNDEGFLLKTREYEQRVVTSNWLEQFPSFTAIKPQNSLDDRISQIVYNQYNQIAYRIDAQGAVIGYQYNAQGQVIAALAYVKRLGDFNPEQLLTVDTIQLMTDVNDRVSYCYYDIQGRLAAQINGEGFATSYVYDRLGNLIETCRYFNKMTKSYSGNWSYDKPVVNSRKDIHTYTLYDARGLKVADIDGERYLTEYRYDARGLLQEKCSYEQAISNSILINETTTIEQIRPQIHSNDHHTLYQYNDLGLLIEEKTQSGLVTTYSYDDMGQLITKALTDEHTHAARQQCYRYDALGRVVQSLDEIGAALLQQQSDLSQEQIESIWQKHSVRFEYNHAGLLLSKSNALNQTTYYFYDEARALRYTVNADGAITETGYNHFGQAAFTRTYSAYLKTNVRGLSTEELSIRLQPLQDERFDEFTHYEYNTIGQVIAKYSGTSGLLTHSYNAFGELEFSTHKIDTQHQTTTSFTYDKRGLLSQRIDDVGGIARSNSIHYDAFGWVTKTIDGRLNATSFILNNRGEQVTIVNAGSQFKKISYDAFGRVLKETDFTHAKVIKKFSYDDQNNTLVVTHPENNAKITTQFNAFGDKVSVTDAKGYVTDFHYDEKGQLISTEAPGQTFKKYHYDESGNLIWQEDANGQVIAYRYDASGHILSKTLDPEGLQLTTQYQYDAIGRQLQIIEANGCIKQFTYDNQGNLVQSCVDPQGLNLVTQFIYDDRGLLIRQSEINSHGANKITAYEWDHLGRRIATISDPDGLKLTTRYEYDANDNLITQTDANQHQTHYIYDVNNRCRYEVNARGVVTEHLYDINGNEIQTVTYAKSIPPLSQYNEASLKSVLKEDALHDQYQFRIFDSLGQVVSAFDALGYATTYSYDRNGNLLCISQYTTAMPIDDLKKGNIVLPSAKGERIQYFIYDGLNQLIFKCDNHGYVSQSQYDSSGQLVVNIQYAEKVSLDIDLSTTSEELLAHVKPNIQLDQTTRYAYDKAGRVTIELSAEGIAKSYEYDNVGHVIASTVYATRVPSTGLITLDSQHLIKSANDRTNHFVYDAAGQEVYRVSSEGRVLERRYDGVGNIITELTHATPLHLSHYTLAGIKNALQYQDKQAKITRYEYDAAGRLLTQANAQHAETHYTYDAQGNVLSKSEANHALWTYLYDETNQLIESRSPSTKVITASGQEQRSIITRHSYDSFGNLTAVVRDAEGLKQTLLYDFDNNNHKIKTIYPDVKINAAGNSASNQKQEVIQTLTEEIKYNAFGEVIATSDKAGNWKHFALDNKGLLIFSVDTQGGLTQYKYDAFGRVIEKVLYANVLKVGNDFEYNTATIEKASRSSQYDRQEFYVYNLDNQVIEVRRDPVRMYNSKTGHYDSSLQPTTKNTYNAFGELIKSSVKINESEWAETYTYYDQDGHQTAVIDAEGYLTTYHLNVFGEVDRMTEHALAAADWNTERYNQGSVNAHDRTVTYSYDALGQLTSKTLKQVRFERLKAGTNTYETITQDVTTTYGYDALGHLITTTDAKGNTAYCYYNELGQLIAKVAPRTQDGRAATTYAYDALGHLVETRRWAQGVSEADAEHFVLKGASHEDILTRQEYDVQGQVITETDGIKHQVYYSYDANGNLARSWTTLKQVDNSLLIQDKRYRYDSEQNLLQTATVNNFGVFHTDDAQYNAFGEVVAKGMNGSYSTHVDYDRLGRVWRSNTQGHYQIFVYDLMNNVTQVVTSTNTFSDEYQRFGVDLSGKDFERAESYDQRTWLYDLQRQNNVYDSLGHLLSQTKEFSVPASEQINTGYLKHASQSQTVDRWGNMLSFTNSLGFQTRYEYNAFNQVVKQELPEVQVVDEHGVGSTLKPVNTYAYDELGQAIAMVDANGHVVSKEYDALGRVILERDARGYQRAKHYNLLEQLTQSVNELGAVTSYTYDNANRLVAINTANTHQQYDYDEAGQLIKQQNGEKEQTLFWYDTLGNQVKRRDARGYETNYKYDAFGRKTEEKDALGHTQFWVYNNQGQLEEHTDLGGRLTHYDYNTNGLLIEEHSTSGKHTKYFYQGDGELTQFVDETKNEIIRYTYDAQGQMTSKDSGRGAMVDDGWIRETDYYQYDALGRLIEVRRRNPADTDKNFPNKEHALLSIDYEYDAVGNIRHTQVSAHDSTKGKGQVHSDDYYLYDENNRMTVNKGQLVNGQIMMTSSQGSTVSYDAAGNIKDSVKYEHGLQQKYHYEYNKDNQLELIQKNDINLQSKRYDKAGRVYLESSFDAGGNLAQSNIMSFRHGVLEAQRTVNGGGVEVSHSSYGYDVVGNLTDVSTYVKDPGKIFGYTSKHHYSYALWDGYLQSLDEATQIDDRGGGSNGSSRRIYDVNGQLEEARDEGGANSSHYLNSTFEGMKARKDKEGQISYLSVAGKTIGDLHVDQEGNQQLTVYGGFTPTGTQQKAGPAAKYSWSRPTSEQSINGFLNGGNESRVNGVAPDAPQDNLGSYTVQSGDSLENIALQVYGDSSLWYLLADANGISDRGAQAGSSEQLHIGQRLNIPPVATGQHHSSGTHKVLNGTQMIGDTSATVIAPAAPPPLPKKHGLFSKIVVAVVSVVATVMTAGIMGALAGVGATSGGLFATGMEVLGGSLMHGLGATLGAGFTAGFIGNIASQGVAKALELQESISLKGALITGLATAASSGLLRGLNGSKVYQQFTNTMDELSVSKAFSISSAAQLMEQNALSQSISLSLQKHQHFDWEQLAVSGVTAGLMGGALGSKLDKILRGLDHNTGMLSSELRALTNAGLNSAVAGSQLNALDVLQDNLGAAIGSAITDKRSELEQSQITGKDLARLKLKEIDEMDEYCPIPTEEGAYSPIPEGTYERFHQEILAHQRAALEQEEQDNYEARELSGSEGYESAQPHLSNQQTLSLGNYERLSFDSDLFKSSNDGVKELGFESQVYWNSKEHGVGQFVGDSNMNIGLIDFVFKDNELDINSLSNKKEIWVALNSKFGTKINFLAINNAEGGQAKRGYLPMEDGKVLGKSGITIATGFDIGQYSKRQIKDLKFPKALEKKLLPFAELIKDDAKKLLPLANQTIISTEEANLIDFKIKRIHLNSAIKDWNANKFENTPAFQDLTSGQQTVLFSRTFHQGPSMPRLPVSQKFYRAALENNWVEAEKHLRNYNVKAKWYVNRVNNEADILKRERLLK</sequence>
<dbReference type="InterPro" id="IPR056823">
    <property type="entry name" value="TEN-like_YD-shell"/>
</dbReference>
<dbReference type="Gene3D" id="1.10.530.40">
    <property type="match status" value="1"/>
</dbReference>
<organism evidence="7 8">
    <name type="scientific">Legionella fallonii LLAP-10</name>
    <dbReference type="NCBI Taxonomy" id="1212491"/>
    <lineage>
        <taxon>Bacteria</taxon>
        <taxon>Pseudomonadati</taxon>
        <taxon>Pseudomonadota</taxon>
        <taxon>Gammaproteobacteria</taxon>
        <taxon>Legionellales</taxon>
        <taxon>Legionellaceae</taxon>
        <taxon>Legionella</taxon>
    </lineage>
</organism>
<dbReference type="PANTHER" id="PTHR32305">
    <property type="match status" value="1"/>
</dbReference>
<dbReference type="InterPro" id="IPR018392">
    <property type="entry name" value="LysM"/>
</dbReference>
<feature type="transmembrane region" description="Helical" evidence="5">
    <location>
        <begin position="3187"/>
        <end position="3212"/>
    </location>
</feature>
<dbReference type="CDD" id="cd00118">
    <property type="entry name" value="LysM"/>
    <property type="match status" value="1"/>
</dbReference>
<dbReference type="Proteomes" id="UP000032430">
    <property type="component" value="Chromosome I"/>
</dbReference>
<evidence type="ECO:0000313" key="7">
    <source>
        <dbReference type="EMBL" id="CEG56033.1"/>
    </source>
</evidence>
<dbReference type="GO" id="GO:0031640">
    <property type="term" value="P:killing of cells of another organism"/>
    <property type="evidence" value="ECO:0007669"/>
    <property type="project" value="UniProtKB-KW"/>
</dbReference>
<dbReference type="GO" id="GO:0003796">
    <property type="term" value="F:lysozyme activity"/>
    <property type="evidence" value="ECO:0007669"/>
    <property type="project" value="InterPro"/>
</dbReference>
<dbReference type="Gene3D" id="3.10.350.10">
    <property type="entry name" value="LysM domain"/>
    <property type="match status" value="1"/>
</dbReference>
<keyword evidence="2" id="KW-0081">Bacteriolytic enzyme</keyword>
<evidence type="ECO:0000259" key="6">
    <source>
        <dbReference type="PROSITE" id="PS51782"/>
    </source>
</evidence>
<dbReference type="CDD" id="cd16902">
    <property type="entry name" value="pesticin_lyz"/>
    <property type="match status" value="1"/>
</dbReference>
<dbReference type="InterPro" id="IPR031325">
    <property type="entry name" value="RHS_repeat"/>
</dbReference>
<reference evidence="8" key="1">
    <citation type="submission" date="2014-09" db="EMBL/GenBank/DDBJ databases">
        <authorList>
            <person name="Gomez-Valero L."/>
        </authorList>
    </citation>
    <scope>NUCLEOTIDE SEQUENCE [LARGE SCALE GENOMIC DNA]</scope>
    <source>
        <strain evidence="8">ATCC700992</strain>
    </source>
</reference>
<evidence type="ECO:0000256" key="5">
    <source>
        <dbReference type="SAM" id="Phobius"/>
    </source>
</evidence>
<proteinExistence type="predicted"/>
<dbReference type="Pfam" id="PF16754">
    <property type="entry name" value="Pesticin"/>
    <property type="match status" value="1"/>
</dbReference>
<dbReference type="PROSITE" id="PS51782">
    <property type="entry name" value="LYSM"/>
    <property type="match status" value="1"/>
</dbReference>
<dbReference type="InterPro" id="IPR006530">
    <property type="entry name" value="YD"/>
</dbReference>
<dbReference type="GO" id="GO:0042742">
    <property type="term" value="P:defense response to bacterium"/>
    <property type="evidence" value="ECO:0007669"/>
    <property type="project" value="UniProtKB-KW"/>
</dbReference>
<protein>
    <recommendedName>
        <fullName evidence="6">LysM domain-containing protein</fullName>
    </recommendedName>
</protein>
<dbReference type="SMART" id="SM00257">
    <property type="entry name" value="LysM"/>
    <property type="match status" value="1"/>
</dbReference>
<keyword evidence="1" id="KW-0929">Antimicrobial</keyword>
<feature type="region of interest" description="Disordered" evidence="4">
    <location>
        <begin position="3479"/>
        <end position="3502"/>
    </location>
</feature>
<dbReference type="HOGENOM" id="CLU_000105_0_0_6"/>
<evidence type="ECO:0000256" key="3">
    <source>
        <dbReference type="ARBA" id="ARBA00022737"/>
    </source>
</evidence>
<dbReference type="NCBIfam" id="TIGR01643">
    <property type="entry name" value="YD_repeat_2x"/>
    <property type="match status" value="14"/>
</dbReference>
<keyword evidence="5" id="KW-1133">Transmembrane helix</keyword>
<evidence type="ECO:0000313" key="8">
    <source>
        <dbReference type="Proteomes" id="UP000032430"/>
    </source>
</evidence>
<dbReference type="PANTHER" id="PTHR32305:SF15">
    <property type="entry name" value="PROTEIN RHSA-RELATED"/>
    <property type="match status" value="1"/>
</dbReference>
<dbReference type="EMBL" id="LN614827">
    <property type="protein sequence ID" value="CEG56033.1"/>
    <property type="molecule type" value="Genomic_DNA"/>
</dbReference>
<keyword evidence="5" id="KW-0472">Membrane</keyword>
<feature type="transmembrane region" description="Helical" evidence="5">
    <location>
        <begin position="3224"/>
        <end position="3246"/>
    </location>
</feature>
<evidence type="ECO:0000256" key="4">
    <source>
        <dbReference type="SAM" id="MobiDB-lite"/>
    </source>
</evidence>
<evidence type="ECO:0000256" key="1">
    <source>
        <dbReference type="ARBA" id="ARBA00022529"/>
    </source>
</evidence>